<evidence type="ECO:0000256" key="7">
    <source>
        <dbReference type="ARBA" id="ARBA00023136"/>
    </source>
</evidence>
<feature type="transmembrane region" description="Helical" evidence="9">
    <location>
        <begin position="253"/>
        <end position="276"/>
    </location>
</feature>
<dbReference type="InterPro" id="IPR002293">
    <property type="entry name" value="AA/rel_permease1"/>
</dbReference>
<proteinExistence type="inferred from homology"/>
<dbReference type="Proteomes" id="UP000594220">
    <property type="component" value="Unplaced"/>
</dbReference>
<dbReference type="Ensembl" id="ENSCPRT00005001250.1">
    <property type="protein sequence ID" value="ENSCPRP00005001069.1"/>
    <property type="gene ID" value="ENSCPRG00005000816.1"/>
</dbReference>
<evidence type="ECO:0000256" key="2">
    <source>
        <dbReference type="ARBA" id="ARBA00009523"/>
    </source>
</evidence>
<dbReference type="GeneTree" id="ENSGT00940000163578"/>
<evidence type="ECO:0000256" key="9">
    <source>
        <dbReference type="SAM" id="Phobius"/>
    </source>
</evidence>
<comment type="similarity">
    <text evidence="2">Belongs to the amino acid-polyamine-organocation (APC) superfamily.</text>
</comment>
<keyword evidence="6 9" id="KW-1133">Transmembrane helix</keyword>
<keyword evidence="4" id="KW-1003">Cell membrane</keyword>
<dbReference type="PIRSF" id="PIRSF006060">
    <property type="entry name" value="AA_transporter"/>
    <property type="match status" value="1"/>
</dbReference>
<feature type="transmembrane region" description="Helical" evidence="9">
    <location>
        <begin position="59"/>
        <end position="81"/>
    </location>
</feature>
<name>A0A7M4DX78_CROPO</name>
<feature type="transmembrane region" description="Helical" evidence="9">
    <location>
        <begin position="175"/>
        <end position="196"/>
    </location>
</feature>
<feature type="transmembrane region" description="Helical" evidence="9">
    <location>
        <begin position="409"/>
        <end position="430"/>
    </location>
</feature>
<gene>
    <name evidence="10" type="primary">SLC7A13</name>
</gene>
<comment type="subcellular location">
    <subcellularLocation>
        <location evidence="1">Apical cell membrane</location>
        <topology evidence="1">Multi-pass membrane protein</topology>
    </subcellularLocation>
</comment>
<evidence type="ECO:0000256" key="6">
    <source>
        <dbReference type="ARBA" id="ARBA00022989"/>
    </source>
</evidence>
<dbReference type="Gene3D" id="1.20.1740.10">
    <property type="entry name" value="Amino acid/polyamine transporter I"/>
    <property type="match status" value="1"/>
</dbReference>
<evidence type="ECO:0000313" key="10">
    <source>
        <dbReference type="Ensembl" id="ENSCPRP00005001069.1"/>
    </source>
</evidence>
<dbReference type="InterPro" id="IPR050598">
    <property type="entry name" value="AminoAcid_Transporter"/>
</dbReference>
<protein>
    <submittedName>
        <fullName evidence="10">Solute carrier family 7 member 13</fullName>
    </submittedName>
</protein>
<dbReference type="GO" id="GO:0016324">
    <property type="term" value="C:apical plasma membrane"/>
    <property type="evidence" value="ECO:0007669"/>
    <property type="project" value="UniProtKB-SubCell"/>
</dbReference>
<dbReference type="PANTHER" id="PTHR11785:SF348">
    <property type="entry name" value="ASC-TYPE AMINO ACID TRANSPORTER 2"/>
    <property type="match status" value="1"/>
</dbReference>
<dbReference type="GO" id="GO:0015179">
    <property type="term" value="F:L-amino acid transmembrane transporter activity"/>
    <property type="evidence" value="ECO:0007669"/>
    <property type="project" value="TreeGrafter"/>
</dbReference>
<keyword evidence="11" id="KW-1185">Reference proteome</keyword>
<feature type="transmembrane region" description="Helical" evidence="9">
    <location>
        <begin position="296"/>
        <end position="316"/>
    </location>
</feature>
<evidence type="ECO:0000256" key="4">
    <source>
        <dbReference type="ARBA" id="ARBA00022475"/>
    </source>
</evidence>
<organism evidence="10 11">
    <name type="scientific">Crocodylus porosus</name>
    <name type="common">Saltwater crocodile</name>
    <name type="synonym">Estuarine crocodile</name>
    <dbReference type="NCBI Taxonomy" id="8502"/>
    <lineage>
        <taxon>Eukaryota</taxon>
        <taxon>Metazoa</taxon>
        <taxon>Chordata</taxon>
        <taxon>Craniata</taxon>
        <taxon>Vertebrata</taxon>
        <taxon>Euteleostomi</taxon>
        <taxon>Archelosauria</taxon>
        <taxon>Archosauria</taxon>
        <taxon>Crocodylia</taxon>
        <taxon>Longirostres</taxon>
        <taxon>Crocodylidae</taxon>
        <taxon>Crocodylus</taxon>
    </lineage>
</organism>
<dbReference type="FunFam" id="1.20.1740.10:FF:000036">
    <property type="entry name" value="Solute carrier family 7 member 13"/>
    <property type="match status" value="1"/>
</dbReference>
<dbReference type="Pfam" id="PF13520">
    <property type="entry name" value="AA_permease_2"/>
    <property type="match status" value="1"/>
</dbReference>
<accession>A0A7M4DX78</accession>
<evidence type="ECO:0000256" key="5">
    <source>
        <dbReference type="ARBA" id="ARBA00022692"/>
    </source>
</evidence>
<feature type="transmembrane region" description="Helical" evidence="9">
    <location>
        <begin position="436"/>
        <end position="456"/>
    </location>
</feature>
<dbReference type="AlphaFoldDB" id="A0A7M4DX78"/>
<keyword evidence="3" id="KW-0813">Transport</keyword>
<feature type="transmembrane region" description="Helical" evidence="9">
    <location>
        <begin position="336"/>
        <end position="365"/>
    </location>
</feature>
<evidence type="ECO:0000256" key="1">
    <source>
        <dbReference type="ARBA" id="ARBA00004424"/>
    </source>
</evidence>
<dbReference type="OMA" id="GEACYVE"/>
<keyword evidence="5 9" id="KW-0812">Transmembrane</keyword>
<reference evidence="10" key="1">
    <citation type="submission" date="2025-08" db="UniProtKB">
        <authorList>
            <consortium name="Ensembl"/>
        </authorList>
    </citation>
    <scope>IDENTIFICATION</scope>
</reference>
<keyword evidence="8" id="KW-1015">Disulfide bond</keyword>
<feature type="transmembrane region" description="Helical" evidence="9">
    <location>
        <begin position="28"/>
        <end position="47"/>
    </location>
</feature>
<evidence type="ECO:0000256" key="3">
    <source>
        <dbReference type="ARBA" id="ARBA00022448"/>
    </source>
</evidence>
<sequence>MRKGRNGHVKEEKRNENDGMQLKKTIGYFNGVSFIIGSIVGAGIFVSPTGVLQYSLLNVGVALCIWTASGVISLMGSLCYAELGTALPFSGGEYSHIKRALGSPPAFIFIWTAMFTKPASNAARALLFAEYATQPFYGACPVPELLKKCLALAVLWCLGILNGRSVKMAACVQTVFTLLKMVALSVIAIGGIVLLVRGRKENLARFENAFSSEVPDVSQIAEAFFQGLYAYGGWWSLNYMAEEIKNPSRNIPLTVMTALPAVTVFYLMVNISYLTVLTPKEIVSSVAVAVTWADRVIPAVAWIIPLSVAVSIFGALNSSMFTLGRLSYAGSQSGHLPVLISMLNVHCCTPAPAMIFSTIIASIFIIPSDLIALTNYFGFSVWLMIGLTCASLIVLRYREPNLHRPYKVFLPVAFVMVAISLFLVLAPIIWSPKVQYIYAFIFMLGGLLIYLPFVHFKLYFGFVGKITCYLQLLLEVSPKIFKPCAATSQRKFFDPGSRNHEGKHRF</sequence>
<evidence type="ECO:0000313" key="11">
    <source>
        <dbReference type="Proteomes" id="UP000594220"/>
    </source>
</evidence>
<reference evidence="10" key="2">
    <citation type="submission" date="2025-09" db="UniProtKB">
        <authorList>
            <consortium name="Ensembl"/>
        </authorList>
    </citation>
    <scope>IDENTIFICATION</scope>
</reference>
<feature type="transmembrane region" description="Helical" evidence="9">
    <location>
        <begin position="377"/>
        <end position="397"/>
    </location>
</feature>
<dbReference type="PANTHER" id="PTHR11785">
    <property type="entry name" value="AMINO ACID TRANSPORTER"/>
    <property type="match status" value="1"/>
</dbReference>
<evidence type="ECO:0000256" key="8">
    <source>
        <dbReference type="ARBA" id="ARBA00023157"/>
    </source>
</evidence>
<keyword evidence="7 9" id="KW-0472">Membrane</keyword>